<sequence>MLLLLLLLLGSISLTIWWPRSWCVVVVAVAADQSSHLPEDNHPHRRTVVRTFVYDTIFPRVRMAGARGV</sequence>
<evidence type="ECO:0000256" key="1">
    <source>
        <dbReference type="SAM" id="SignalP"/>
    </source>
</evidence>
<evidence type="ECO:0000313" key="2">
    <source>
        <dbReference type="EMBL" id="MBW76542.1"/>
    </source>
</evidence>
<proteinExistence type="predicted"/>
<reference evidence="2" key="1">
    <citation type="submission" date="2018-01" db="EMBL/GenBank/DDBJ databases">
        <title>An insight into the sialome of Amazonian anophelines.</title>
        <authorList>
            <person name="Ribeiro J.M."/>
            <person name="Scarpassa V."/>
            <person name="Calvo E."/>
        </authorList>
    </citation>
    <scope>NUCLEOTIDE SEQUENCE</scope>
</reference>
<keyword evidence="1" id="KW-0732">Signal</keyword>
<organism evidence="2">
    <name type="scientific">Anopheles darlingi</name>
    <name type="common">Mosquito</name>
    <dbReference type="NCBI Taxonomy" id="43151"/>
    <lineage>
        <taxon>Eukaryota</taxon>
        <taxon>Metazoa</taxon>
        <taxon>Ecdysozoa</taxon>
        <taxon>Arthropoda</taxon>
        <taxon>Hexapoda</taxon>
        <taxon>Insecta</taxon>
        <taxon>Pterygota</taxon>
        <taxon>Neoptera</taxon>
        <taxon>Endopterygota</taxon>
        <taxon>Diptera</taxon>
        <taxon>Nematocera</taxon>
        <taxon>Culicoidea</taxon>
        <taxon>Culicidae</taxon>
        <taxon>Anophelinae</taxon>
        <taxon>Anopheles</taxon>
    </lineage>
</organism>
<protein>
    <submittedName>
        <fullName evidence="2">Putative secreted protein</fullName>
    </submittedName>
</protein>
<name>A0A2M4DG30_ANODA</name>
<dbReference type="AlphaFoldDB" id="A0A2M4DG30"/>
<feature type="chain" id="PRO_5014889017" evidence="1">
    <location>
        <begin position="24"/>
        <end position="69"/>
    </location>
</feature>
<accession>A0A2M4DG30</accession>
<feature type="signal peptide" evidence="1">
    <location>
        <begin position="1"/>
        <end position="23"/>
    </location>
</feature>
<dbReference type="EMBL" id="GGFL01012364">
    <property type="protein sequence ID" value="MBW76542.1"/>
    <property type="molecule type" value="Transcribed_RNA"/>
</dbReference>